<feature type="domain" description="Heterokaryon incompatibility" evidence="1">
    <location>
        <begin position="48"/>
        <end position="191"/>
    </location>
</feature>
<organism evidence="2 3">
    <name type="scientific">Lecanosticta acicola</name>
    <dbReference type="NCBI Taxonomy" id="111012"/>
    <lineage>
        <taxon>Eukaryota</taxon>
        <taxon>Fungi</taxon>
        <taxon>Dikarya</taxon>
        <taxon>Ascomycota</taxon>
        <taxon>Pezizomycotina</taxon>
        <taxon>Dothideomycetes</taxon>
        <taxon>Dothideomycetidae</taxon>
        <taxon>Mycosphaerellales</taxon>
        <taxon>Mycosphaerellaceae</taxon>
        <taxon>Lecanosticta</taxon>
    </lineage>
</organism>
<name>A0AAI8Z0M6_9PEZI</name>
<accession>A0AAI8Z0M6</accession>
<dbReference type="Proteomes" id="UP001296104">
    <property type="component" value="Unassembled WGS sequence"/>
</dbReference>
<evidence type="ECO:0000313" key="3">
    <source>
        <dbReference type="Proteomes" id="UP001296104"/>
    </source>
</evidence>
<dbReference type="PANTHER" id="PTHR24148">
    <property type="entry name" value="ANKYRIN REPEAT DOMAIN-CONTAINING PROTEIN 39 HOMOLOG-RELATED"/>
    <property type="match status" value="1"/>
</dbReference>
<keyword evidence="3" id="KW-1185">Reference proteome</keyword>
<dbReference type="InterPro" id="IPR052895">
    <property type="entry name" value="HetReg/Transcr_Mod"/>
</dbReference>
<dbReference type="InterPro" id="IPR010730">
    <property type="entry name" value="HET"/>
</dbReference>
<reference evidence="2" key="1">
    <citation type="submission" date="2023-11" db="EMBL/GenBank/DDBJ databases">
        <authorList>
            <person name="Alioto T."/>
            <person name="Alioto T."/>
            <person name="Gomez Garrido J."/>
        </authorList>
    </citation>
    <scope>NUCLEOTIDE SEQUENCE</scope>
</reference>
<comment type="caution">
    <text evidence="2">The sequence shown here is derived from an EMBL/GenBank/DDBJ whole genome shotgun (WGS) entry which is preliminary data.</text>
</comment>
<dbReference type="EMBL" id="CAVMBE010000035">
    <property type="protein sequence ID" value="CAK4030289.1"/>
    <property type="molecule type" value="Genomic_DNA"/>
</dbReference>
<proteinExistence type="predicted"/>
<protein>
    <recommendedName>
        <fullName evidence="1">Heterokaryon incompatibility domain-containing protein</fullName>
    </recommendedName>
</protein>
<evidence type="ECO:0000313" key="2">
    <source>
        <dbReference type="EMBL" id="CAK4030289.1"/>
    </source>
</evidence>
<sequence>MDRFEHTPLPRDGHHIRLVRFRSVTQENSDEPLTLSLMTAKLSDQPVFNALSYEWGHSAACHEIIIDGRPFMIRENLYRFLRVLSRSAQNSLPCFTDAICINQEDLLERNAQVQAIGEVYSGAAKVLVWLGPSTKESDFIFDLCNDAASASADDAEVVDRVSNIDPNTEEGDALDTVYQKSYWTRLWIIQELFLARDAVVFCGEKSTLWSIFQNLSTSTKGHFVMGGWTGVDIALGSTPGGRHARSVLSELRVKEASQRKFLDQLLLQFGRAQCLDVRDRVFGLLGIAASRQPETNVQVDYSLSSAELFVRVLQTLPHELNIRSALEIFHILRLHHDLDVFSKRNGFLWNVPQDKEFRIAYSHIGTLQASDDSFQEGGAQRFQLEFGLRQRSMVAHGVGPLNYVGPNDSCLVSDDESVHQNDSVFLLEGTNLVMIQHADEPTKDGPFEHEPLEKGAKYSRGMLCHSNDAVGVMEAARLLISALPVLPVLSHTDDCWVRFAEGQHYHVAHETWNMMQVVFALAHLGMRTEYWDRLE</sequence>
<evidence type="ECO:0000259" key="1">
    <source>
        <dbReference type="Pfam" id="PF06985"/>
    </source>
</evidence>
<dbReference type="AlphaFoldDB" id="A0AAI8Z0M6"/>
<dbReference type="PANTHER" id="PTHR24148:SF73">
    <property type="entry name" value="HET DOMAIN PROTEIN (AFU_ORTHOLOGUE AFUA_8G01020)"/>
    <property type="match status" value="1"/>
</dbReference>
<gene>
    <name evidence="2" type="ORF">LECACI_7A005459</name>
</gene>
<dbReference type="Pfam" id="PF06985">
    <property type="entry name" value="HET"/>
    <property type="match status" value="1"/>
</dbReference>